<dbReference type="EMBL" id="JADZSC010000002">
    <property type="protein sequence ID" value="MBH0230876.1"/>
    <property type="molecule type" value="Genomic_DNA"/>
</dbReference>
<comment type="caution">
    <text evidence="2">The sequence shown here is derived from an EMBL/GenBank/DDBJ whole genome shotgun (WGS) entry which is preliminary data.</text>
</comment>
<evidence type="ECO:0000256" key="1">
    <source>
        <dbReference type="SAM" id="Coils"/>
    </source>
</evidence>
<organism evidence="2 3">
    <name type="scientific">Halobacillus yeomjeoni</name>
    <dbReference type="NCBI Taxonomy" id="311194"/>
    <lineage>
        <taxon>Bacteria</taxon>
        <taxon>Bacillati</taxon>
        <taxon>Bacillota</taxon>
        <taxon>Bacilli</taxon>
        <taxon>Bacillales</taxon>
        <taxon>Bacillaceae</taxon>
        <taxon>Halobacillus</taxon>
    </lineage>
</organism>
<dbReference type="Proteomes" id="UP000614490">
    <property type="component" value="Unassembled WGS sequence"/>
</dbReference>
<reference evidence="2 3" key="1">
    <citation type="journal article" date="2005" name="Int. J. Syst. Evol. Microbiol.">
        <title>Halobacillus yeomjeoni sp. nov., isolated from a marine solar saltern in Korea.</title>
        <authorList>
            <person name="Yoon J.H."/>
            <person name="Kang S.J."/>
            <person name="Lee C.H."/>
            <person name="Oh H.W."/>
            <person name="Oh T.K."/>
        </authorList>
    </citation>
    <scope>NUCLEOTIDE SEQUENCE [LARGE SCALE GENOMIC DNA]</scope>
    <source>
        <strain evidence="2 3">KCTC 3957</strain>
    </source>
</reference>
<evidence type="ECO:0000313" key="2">
    <source>
        <dbReference type="EMBL" id="MBH0230876.1"/>
    </source>
</evidence>
<dbReference type="InterPro" id="IPR022258">
    <property type="entry name" value="Flagellar_operon_YvyF"/>
</dbReference>
<evidence type="ECO:0000313" key="3">
    <source>
        <dbReference type="Proteomes" id="UP000614490"/>
    </source>
</evidence>
<keyword evidence="2" id="KW-0969">Cilium</keyword>
<name>A0A931HX75_9BACI</name>
<proteinExistence type="predicted"/>
<dbReference type="NCBIfam" id="TIGR03826">
    <property type="entry name" value="YvyF"/>
    <property type="match status" value="1"/>
</dbReference>
<keyword evidence="2" id="KW-0282">Flagellum</keyword>
<sequence>MGEVANCPHCNAIFFRGPATMCKDCMKKEEEQFQTVYAFMRIRKNRTAQIPQIVEGTGVPEKQIRKFVKQKRLHPAQFPSLSYECEKCGGPIQDGRICLDCIKEIESGLKQVERDKELSEMKNQAAKMTYYSVKDD</sequence>
<dbReference type="AlphaFoldDB" id="A0A931HX75"/>
<gene>
    <name evidence="2" type="ORF">H0267_11670</name>
</gene>
<keyword evidence="2" id="KW-0966">Cell projection</keyword>
<keyword evidence="3" id="KW-1185">Reference proteome</keyword>
<protein>
    <submittedName>
        <fullName evidence="2">Flagellar protein YvyF</fullName>
    </submittedName>
</protein>
<keyword evidence="1" id="KW-0175">Coiled coil</keyword>
<accession>A0A931HX75</accession>
<dbReference type="RefSeq" id="WP_197317481.1">
    <property type="nucleotide sequence ID" value="NZ_JADZSC010000002.1"/>
</dbReference>
<feature type="coiled-coil region" evidence="1">
    <location>
        <begin position="102"/>
        <end position="129"/>
    </location>
</feature>